<dbReference type="PANTHER" id="PTHR10344">
    <property type="entry name" value="THYMIDYLATE KINASE"/>
    <property type="match status" value="1"/>
</dbReference>
<sequence length="228" mass="25883">MKKGLLIVVDGIDGSGKTTQINLLAKSFKEQKIPFEVISFPRYKDNEYGRLIKSYLEGEFGSISETDPYKIACLFAGDRVLAKLMIKKWLAEGKTVIANRYVSASKAHMGANLSEGKRAEFIKWLDELEYKTNGLPKEDLTILLKIDPEVGRRNVLGPPAVLCRAMRAGRHKDIHEDNLKHQEEAGRIYLAMSKKEKNWYVVDCMQDGNLKSPEDISEEILNILKRII</sequence>
<dbReference type="Proteomes" id="UP000034881">
    <property type="component" value="Unassembled WGS sequence"/>
</dbReference>
<dbReference type="Gene3D" id="3.40.50.300">
    <property type="entry name" value="P-loop containing nucleotide triphosphate hydrolases"/>
    <property type="match status" value="1"/>
</dbReference>
<comment type="function">
    <text evidence="8">Phosphorylation of dTMP to form dTDP in both de novo and salvage pathways of dTTP synthesis.</text>
</comment>
<evidence type="ECO:0000259" key="9">
    <source>
        <dbReference type="Pfam" id="PF02223"/>
    </source>
</evidence>
<evidence type="ECO:0000256" key="8">
    <source>
        <dbReference type="HAMAP-Rule" id="MF_00165"/>
    </source>
</evidence>
<dbReference type="InterPro" id="IPR027417">
    <property type="entry name" value="P-loop_NTPase"/>
</dbReference>
<evidence type="ECO:0000256" key="2">
    <source>
        <dbReference type="ARBA" id="ARBA00022679"/>
    </source>
</evidence>
<evidence type="ECO:0000313" key="11">
    <source>
        <dbReference type="Proteomes" id="UP000034881"/>
    </source>
</evidence>
<keyword evidence="2 8" id="KW-0808">Transferase</keyword>
<dbReference type="GO" id="GO:0006235">
    <property type="term" value="P:dTTP biosynthetic process"/>
    <property type="evidence" value="ECO:0007669"/>
    <property type="project" value="UniProtKB-UniRule"/>
</dbReference>
<comment type="similarity">
    <text evidence="1 8">Belongs to the thymidylate kinase family.</text>
</comment>
<dbReference type="SUPFAM" id="SSF52540">
    <property type="entry name" value="P-loop containing nucleoside triphosphate hydrolases"/>
    <property type="match status" value="1"/>
</dbReference>
<evidence type="ECO:0000256" key="3">
    <source>
        <dbReference type="ARBA" id="ARBA00022727"/>
    </source>
</evidence>
<proteinExistence type="inferred from homology"/>
<dbReference type="GO" id="GO:0005737">
    <property type="term" value="C:cytoplasm"/>
    <property type="evidence" value="ECO:0007669"/>
    <property type="project" value="TreeGrafter"/>
</dbReference>
<dbReference type="GO" id="GO:0004798">
    <property type="term" value="F:dTMP kinase activity"/>
    <property type="evidence" value="ECO:0007669"/>
    <property type="project" value="UniProtKB-UniRule"/>
</dbReference>
<dbReference type="AlphaFoldDB" id="A0A0G0T4E5"/>
<gene>
    <name evidence="8" type="primary">tmk</name>
    <name evidence="10" type="ORF">UT77_C0005G0100</name>
</gene>
<comment type="catalytic activity">
    <reaction evidence="7 8">
        <text>dTMP + ATP = dTDP + ADP</text>
        <dbReference type="Rhea" id="RHEA:13517"/>
        <dbReference type="ChEBI" id="CHEBI:30616"/>
        <dbReference type="ChEBI" id="CHEBI:58369"/>
        <dbReference type="ChEBI" id="CHEBI:63528"/>
        <dbReference type="ChEBI" id="CHEBI:456216"/>
        <dbReference type="EC" id="2.7.4.9"/>
    </reaction>
</comment>
<dbReference type="InterPro" id="IPR039430">
    <property type="entry name" value="Thymidylate_kin-like_dom"/>
</dbReference>
<dbReference type="PATRIC" id="fig|1618431.3.peg.838"/>
<dbReference type="GO" id="GO:0005524">
    <property type="term" value="F:ATP binding"/>
    <property type="evidence" value="ECO:0007669"/>
    <property type="project" value="UniProtKB-UniRule"/>
</dbReference>
<keyword evidence="6 8" id="KW-0067">ATP-binding</keyword>
<dbReference type="CDD" id="cd01672">
    <property type="entry name" value="TMPK"/>
    <property type="match status" value="1"/>
</dbReference>
<feature type="binding site" evidence="8">
    <location>
        <begin position="11"/>
        <end position="18"/>
    </location>
    <ligand>
        <name>ATP</name>
        <dbReference type="ChEBI" id="CHEBI:30616"/>
    </ligand>
</feature>
<dbReference type="EMBL" id="LBYB01000005">
    <property type="protein sequence ID" value="KKR41985.1"/>
    <property type="molecule type" value="Genomic_DNA"/>
</dbReference>
<keyword evidence="5 8" id="KW-0418">Kinase</keyword>
<dbReference type="EC" id="2.7.4.9" evidence="8"/>
<evidence type="ECO:0000256" key="4">
    <source>
        <dbReference type="ARBA" id="ARBA00022741"/>
    </source>
</evidence>
<keyword evidence="4 8" id="KW-0547">Nucleotide-binding</keyword>
<dbReference type="HAMAP" id="MF_00165">
    <property type="entry name" value="Thymidylate_kinase"/>
    <property type="match status" value="1"/>
</dbReference>
<evidence type="ECO:0000313" key="10">
    <source>
        <dbReference type="EMBL" id="KKR41985.1"/>
    </source>
</evidence>
<keyword evidence="3 8" id="KW-0545">Nucleotide biosynthesis</keyword>
<evidence type="ECO:0000256" key="7">
    <source>
        <dbReference type="ARBA" id="ARBA00048743"/>
    </source>
</evidence>
<dbReference type="GO" id="GO:0006233">
    <property type="term" value="P:dTDP biosynthetic process"/>
    <property type="evidence" value="ECO:0007669"/>
    <property type="project" value="InterPro"/>
</dbReference>
<feature type="domain" description="Thymidylate kinase-like" evidence="9">
    <location>
        <begin position="9"/>
        <end position="205"/>
    </location>
</feature>
<dbReference type="GO" id="GO:0006227">
    <property type="term" value="P:dUDP biosynthetic process"/>
    <property type="evidence" value="ECO:0007669"/>
    <property type="project" value="TreeGrafter"/>
</dbReference>
<dbReference type="InterPro" id="IPR018094">
    <property type="entry name" value="Thymidylate_kinase"/>
</dbReference>
<accession>A0A0G0T4E5</accession>
<reference evidence="10 11" key="1">
    <citation type="journal article" date="2015" name="Nature">
        <title>rRNA introns, odd ribosomes, and small enigmatic genomes across a large radiation of phyla.</title>
        <authorList>
            <person name="Brown C.T."/>
            <person name="Hug L.A."/>
            <person name="Thomas B.C."/>
            <person name="Sharon I."/>
            <person name="Castelle C.J."/>
            <person name="Singh A."/>
            <person name="Wilkins M.J."/>
            <person name="Williams K.H."/>
            <person name="Banfield J.F."/>
        </authorList>
    </citation>
    <scope>NUCLEOTIDE SEQUENCE [LARGE SCALE GENOMIC DNA]</scope>
</reference>
<evidence type="ECO:0000256" key="5">
    <source>
        <dbReference type="ARBA" id="ARBA00022777"/>
    </source>
</evidence>
<evidence type="ECO:0000256" key="1">
    <source>
        <dbReference type="ARBA" id="ARBA00009776"/>
    </source>
</evidence>
<organism evidence="10 11">
    <name type="scientific">Candidatus Daviesbacteria bacterium GW2011_GWC2_40_12</name>
    <dbReference type="NCBI Taxonomy" id="1618431"/>
    <lineage>
        <taxon>Bacteria</taxon>
        <taxon>Candidatus Daviesiibacteriota</taxon>
    </lineage>
</organism>
<dbReference type="Pfam" id="PF02223">
    <property type="entry name" value="Thymidylate_kin"/>
    <property type="match status" value="1"/>
</dbReference>
<protein>
    <recommendedName>
        <fullName evidence="8">Thymidylate kinase</fullName>
        <ecNumber evidence="8">2.7.4.9</ecNumber>
    </recommendedName>
    <alternativeName>
        <fullName evidence="8">dTMP kinase</fullName>
    </alternativeName>
</protein>
<dbReference type="PANTHER" id="PTHR10344:SF4">
    <property type="entry name" value="UMP-CMP KINASE 2, MITOCHONDRIAL"/>
    <property type="match status" value="1"/>
</dbReference>
<evidence type="ECO:0000256" key="6">
    <source>
        <dbReference type="ARBA" id="ARBA00022840"/>
    </source>
</evidence>
<comment type="caution">
    <text evidence="10">The sequence shown here is derived from an EMBL/GenBank/DDBJ whole genome shotgun (WGS) entry which is preliminary data.</text>
</comment>
<name>A0A0G0T4E5_9BACT</name>